<reference evidence="2 3" key="1">
    <citation type="submission" date="2019-05" db="EMBL/GenBank/DDBJ databases">
        <title>Nakamurella sp. N5BH11, whole genome shotgun sequence.</title>
        <authorList>
            <person name="Tuo L."/>
        </authorList>
    </citation>
    <scope>NUCLEOTIDE SEQUENCE [LARGE SCALE GENOMIC DNA]</scope>
    <source>
        <strain evidence="2 3">N5BH11</strain>
    </source>
</reference>
<name>A0A4U6QAL7_9ACTN</name>
<feature type="compositionally biased region" description="Basic and acidic residues" evidence="1">
    <location>
        <begin position="155"/>
        <end position="165"/>
    </location>
</feature>
<organism evidence="2 3">
    <name type="scientific">Nakamurella flava</name>
    <dbReference type="NCBI Taxonomy" id="2576308"/>
    <lineage>
        <taxon>Bacteria</taxon>
        <taxon>Bacillati</taxon>
        <taxon>Actinomycetota</taxon>
        <taxon>Actinomycetes</taxon>
        <taxon>Nakamurellales</taxon>
        <taxon>Nakamurellaceae</taxon>
        <taxon>Nakamurella</taxon>
    </lineage>
</organism>
<evidence type="ECO:0000313" key="3">
    <source>
        <dbReference type="Proteomes" id="UP000306985"/>
    </source>
</evidence>
<sequence>MTAGPAARSGRPGRPPVAWLPAQVDAEFAAIVSRVADTAVSGDRLPAAELLPEPPAGAAPGVAEQAGRIASALFCTGRLDPSFVAFTVRRTAEHGRMRAEEVVDLVAARVLAIAAGLLAATPPGPAADPSDPVPTDEPELIRSAGRRSGGGSGRRPGDVRAAEAA</sequence>
<dbReference type="Proteomes" id="UP000306985">
    <property type="component" value="Unassembled WGS sequence"/>
</dbReference>
<proteinExistence type="predicted"/>
<dbReference type="RefSeq" id="WP_137451345.1">
    <property type="nucleotide sequence ID" value="NZ_SZZH01000006.1"/>
</dbReference>
<protein>
    <submittedName>
        <fullName evidence="2">Uncharacterized protein</fullName>
    </submittedName>
</protein>
<evidence type="ECO:0000313" key="2">
    <source>
        <dbReference type="EMBL" id="TKV56958.1"/>
    </source>
</evidence>
<keyword evidence="3" id="KW-1185">Reference proteome</keyword>
<evidence type="ECO:0000256" key="1">
    <source>
        <dbReference type="SAM" id="MobiDB-lite"/>
    </source>
</evidence>
<dbReference type="AlphaFoldDB" id="A0A4U6QAL7"/>
<dbReference type="EMBL" id="SZZH01000006">
    <property type="protein sequence ID" value="TKV56958.1"/>
    <property type="molecule type" value="Genomic_DNA"/>
</dbReference>
<comment type="caution">
    <text evidence="2">The sequence shown here is derived from an EMBL/GenBank/DDBJ whole genome shotgun (WGS) entry which is preliminary data.</text>
</comment>
<feature type="region of interest" description="Disordered" evidence="1">
    <location>
        <begin position="121"/>
        <end position="165"/>
    </location>
</feature>
<gene>
    <name evidence="2" type="ORF">FDO65_19200</name>
</gene>
<accession>A0A4U6QAL7</accession>